<sequence>MQIAFEPYLLIALTIAILSLWKTYSGPMIAATLSYSYIEMLTFTVIPALFAAYIAWRLAPIYSELFRSKTKPAFKPRLKRFVKMWNTYGQVAMAILAPIIVGIPSYTFIAKQLNQNAVKTFSLLLASIIFWSSLAYFSLAFFNLEQYFAIEALLPQSLR</sequence>
<keyword evidence="1" id="KW-0812">Transmembrane</keyword>
<feature type="transmembrane region" description="Helical" evidence="1">
    <location>
        <begin position="87"/>
        <end position="109"/>
    </location>
</feature>
<proteinExistence type="predicted"/>
<feature type="transmembrane region" description="Helical" evidence="1">
    <location>
        <begin position="121"/>
        <end position="142"/>
    </location>
</feature>
<dbReference type="OrthoDB" id="5871644at2"/>
<evidence type="ECO:0000313" key="2">
    <source>
        <dbReference type="EMBL" id="RKF19751.1"/>
    </source>
</evidence>
<dbReference type="EMBL" id="RAQO01000004">
    <property type="protein sequence ID" value="RKF19751.1"/>
    <property type="molecule type" value="Genomic_DNA"/>
</dbReference>
<accession>A0A420EGB3</accession>
<reference evidence="2 3" key="1">
    <citation type="submission" date="2018-09" db="EMBL/GenBank/DDBJ databases">
        <authorList>
            <person name="Wang Z."/>
        </authorList>
    </citation>
    <scope>NUCLEOTIDE SEQUENCE [LARGE SCALE GENOMIC DNA]</scope>
    <source>
        <strain evidence="2 3">ALS 81</strain>
    </source>
</reference>
<feature type="transmembrane region" description="Helical" evidence="1">
    <location>
        <begin position="35"/>
        <end position="59"/>
    </location>
</feature>
<evidence type="ECO:0000256" key="1">
    <source>
        <dbReference type="SAM" id="Phobius"/>
    </source>
</evidence>
<gene>
    <name evidence="2" type="ORF">DBZ36_04645</name>
</gene>
<name>A0A420EGB3_9ALTE</name>
<dbReference type="AlphaFoldDB" id="A0A420EGB3"/>
<evidence type="ECO:0000313" key="3">
    <source>
        <dbReference type="Proteomes" id="UP000286482"/>
    </source>
</evidence>
<comment type="caution">
    <text evidence="2">The sequence shown here is derived from an EMBL/GenBank/DDBJ whole genome shotgun (WGS) entry which is preliminary data.</text>
</comment>
<keyword evidence="1" id="KW-0472">Membrane</keyword>
<protein>
    <submittedName>
        <fullName evidence="2">Uncharacterized protein</fullName>
    </submittedName>
</protein>
<keyword evidence="1" id="KW-1133">Transmembrane helix</keyword>
<dbReference type="Proteomes" id="UP000286482">
    <property type="component" value="Unassembled WGS sequence"/>
</dbReference>
<dbReference type="RefSeq" id="WP_120353756.1">
    <property type="nucleotide sequence ID" value="NZ_RAQO01000004.1"/>
</dbReference>
<organism evidence="2 3">
    <name type="scientific">Alginatibacterium sediminis</name>
    <dbReference type="NCBI Taxonomy" id="2164068"/>
    <lineage>
        <taxon>Bacteria</taxon>
        <taxon>Pseudomonadati</taxon>
        <taxon>Pseudomonadota</taxon>
        <taxon>Gammaproteobacteria</taxon>
        <taxon>Alteromonadales</taxon>
        <taxon>Alteromonadaceae</taxon>
        <taxon>Alginatibacterium</taxon>
    </lineage>
</organism>
<keyword evidence="3" id="KW-1185">Reference proteome</keyword>